<organism evidence="1 2">
    <name type="scientific">Lithospermum erythrorhizon</name>
    <name type="common">Purple gromwell</name>
    <name type="synonym">Lithospermum officinale var. erythrorhizon</name>
    <dbReference type="NCBI Taxonomy" id="34254"/>
    <lineage>
        <taxon>Eukaryota</taxon>
        <taxon>Viridiplantae</taxon>
        <taxon>Streptophyta</taxon>
        <taxon>Embryophyta</taxon>
        <taxon>Tracheophyta</taxon>
        <taxon>Spermatophyta</taxon>
        <taxon>Magnoliopsida</taxon>
        <taxon>eudicotyledons</taxon>
        <taxon>Gunneridae</taxon>
        <taxon>Pentapetalae</taxon>
        <taxon>asterids</taxon>
        <taxon>lamiids</taxon>
        <taxon>Boraginales</taxon>
        <taxon>Boraginaceae</taxon>
        <taxon>Boraginoideae</taxon>
        <taxon>Lithospermeae</taxon>
        <taxon>Lithospermum</taxon>
    </lineage>
</organism>
<name>A0AAV3PJP6_LITER</name>
<protein>
    <submittedName>
        <fullName evidence="1">Uncharacterized protein</fullName>
    </submittedName>
</protein>
<sequence length="117" mass="13146">MDLEEHEEPRLKKVKYNIADTDQANGLDEVMKNISPSNQTKAFGPGMNNSSVSVDAKSDFDIGKSGGLWIGLASDVAHKLLIVDPHLILLEITTEIVKRWYLACLYDHPHLEHRLHT</sequence>
<proteinExistence type="predicted"/>
<comment type="caution">
    <text evidence="1">The sequence shown here is derived from an EMBL/GenBank/DDBJ whole genome shotgun (WGS) entry which is preliminary data.</text>
</comment>
<dbReference type="EMBL" id="BAABME010001882">
    <property type="protein sequence ID" value="GAA0151934.1"/>
    <property type="molecule type" value="Genomic_DNA"/>
</dbReference>
<evidence type="ECO:0000313" key="2">
    <source>
        <dbReference type="Proteomes" id="UP001454036"/>
    </source>
</evidence>
<dbReference type="Proteomes" id="UP001454036">
    <property type="component" value="Unassembled WGS sequence"/>
</dbReference>
<dbReference type="AlphaFoldDB" id="A0AAV3PJP6"/>
<reference evidence="1 2" key="1">
    <citation type="submission" date="2024-01" db="EMBL/GenBank/DDBJ databases">
        <title>The complete chloroplast genome sequence of Lithospermum erythrorhizon: insights into the phylogenetic relationship among Boraginaceae species and the maternal lineages of purple gromwells.</title>
        <authorList>
            <person name="Okada T."/>
            <person name="Watanabe K."/>
        </authorList>
    </citation>
    <scope>NUCLEOTIDE SEQUENCE [LARGE SCALE GENOMIC DNA]</scope>
</reference>
<evidence type="ECO:0000313" key="1">
    <source>
        <dbReference type="EMBL" id="GAA0151934.1"/>
    </source>
</evidence>
<keyword evidence="2" id="KW-1185">Reference proteome</keyword>
<accession>A0AAV3PJP6</accession>
<gene>
    <name evidence="1" type="ORF">LIER_10541</name>
</gene>